<dbReference type="InterPro" id="IPR015943">
    <property type="entry name" value="WD40/YVTN_repeat-like_dom_sf"/>
</dbReference>
<evidence type="ECO:0000313" key="9">
    <source>
        <dbReference type="EMBL" id="CAG2152299.1"/>
    </source>
</evidence>
<evidence type="ECO:0000313" key="10">
    <source>
        <dbReference type="Proteomes" id="UP000672657"/>
    </source>
</evidence>
<dbReference type="Pfam" id="PF06433">
    <property type="entry name" value="Me-amine-dh_H"/>
    <property type="match status" value="1"/>
</dbReference>
<dbReference type="EMBL" id="CAJPVI010000026">
    <property type="protein sequence ID" value="CAG2152299.1"/>
    <property type="molecule type" value="Genomic_DNA"/>
</dbReference>
<evidence type="ECO:0000256" key="4">
    <source>
        <dbReference type="ARBA" id="ARBA00022729"/>
    </source>
</evidence>
<evidence type="ECO:0000256" key="2">
    <source>
        <dbReference type="ARBA" id="ARBA00010548"/>
    </source>
</evidence>
<keyword evidence="4" id="KW-0732">Signal</keyword>
<evidence type="ECO:0008006" key="11">
    <source>
        <dbReference type="Google" id="ProtNLM"/>
    </source>
</evidence>
<name>A0ABN7Q3C3_9BURK</name>
<dbReference type="InterPro" id="IPR009451">
    <property type="entry name" value="Metamine_DH_Hvc"/>
</dbReference>
<accession>A0ABN7Q3C3</accession>
<comment type="subcellular location">
    <subcellularLocation>
        <location evidence="1">Periplasm</location>
    </subcellularLocation>
</comment>
<comment type="similarity">
    <text evidence="2">Belongs to the aromatic amine dehydrogenase heavy chain family.</text>
</comment>
<keyword evidence="3" id="KW-0813">Transport</keyword>
<keyword evidence="7" id="KW-0560">Oxidoreductase</keyword>
<dbReference type="InterPro" id="IPR011044">
    <property type="entry name" value="Quino_amine_DH_bsu"/>
</dbReference>
<evidence type="ECO:0000256" key="8">
    <source>
        <dbReference type="SAM" id="MobiDB-lite"/>
    </source>
</evidence>
<evidence type="ECO:0000256" key="5">
    <source>
        <dbReference type="ARBA" id="ARBA00022764"/>
    </source>
</evidence>
<comment type="caution">
    <text evidence="9">The sequence shown here is derived from an EMBL/GenBank/DDBJ whole genome shotgun (WGS) entry which is preliminary data.</text>
</comment>
<organism evidence="9 10">
    <name type="scientific">Cupriavidus numazuensis</name>
    <dbReference type="NCBI Taxonomy" id="221992"/>
    <lineage>
        <taxon>Bacteria</taxon>
        <taxon>Pseudomonadati</taxon>
        <taxon>Pseudomonadota</taxon>
        <taxon>Betaproteobacteria</taxon>
        <taxon>Burkholderiales</taxon>
        <taxon>Burkholderiaceae</taxon>
        <taxon>Cupriavidus</taxon>
    </lineage>
</organism>
<gene>
    <name evidence="9" type="ORF">LMG26411_04156</name>
</gene>
<sequence>MQLAISGHSGPEGDPIVDPHFSPPIPTMRHPIQRTGKCHWLAGVLLYAGMTASHAAEPLQPETLTVRPMPPRGDHAIYALEMDNPLDTRVVVYDIDKKKLIAQKGAGFMPGVARSGDYRYTYVATSYFSRGTTGERTDVLEITDNASFRKVGEVVLPSKHAQQVPSLFNTTVSDDGGFAYVTNITPATSVTVVDLNGRKVAGEVDTAACVLTYPAGKNRFASLCQSGKALIVSLDKDGKETTREQSAPFIDVENDPVFTHAARWGDGYLFLTFSGKVTPADFSVSPARFDAPWQIVTPQDAKQGWRPGGLQPFAASEKAGRLYVAMHQGGEGSHKEPATEIWVFDMASHARVARWKLTGAKLLPMLTLSVSEGDRPLVFGSTYHGVQAFDAMTGQLVHADAKIGKAIVQMFPF</sequence>
<keyword evidence="6" id="KW-0249">Electron transport</keyword>
<keyword evidence="5" id="KW-0574">Periplasm</keyword>
<evidence type="ECO:0000256" key="3">
    <source>
        <dbReference type="ARBA" id="ARBA00022448"/>
    </source>
</evidence>
<feature type="region of interest" description="Disordered" evidence="8">
    <location>
        <begin position="1"/>
        <end position="22"/>
    </location>
</feature>
<protein>
    <recommendedName>
        <fullName evidence="11">Amine dehydrogenase</fullName>
    </recommendedName>
</protein>
<evidence type="ECO:0000256" key="6">
    <source>
        <dbReference type="ARBA" id="ARBA00022982"/>
    </source>
</evidence>
<evidence type="ECO:0000256" key="7">
    <source>
        <dbReference type="ARBA" id="ARBA00023002"/>
    </source>
</evidence>
<keyword evidence="10" id="KW-1185">Reference proteome</keyword>
<dbReference type="SUPFAM" id="SSF50969">
    <property type="entry name" value="YVTN repeat-like/Quinoprotein amine dehydrogenase"/>
    <property type="match status" value="1"/>
</dbReference>
<evidence type="ECO:0000256" key="1">
    <source>
        <dbReference type="ARBA" id="ARBA00004418"/>
    </source>
</evidence>
<dbReference type="Gene3D" id="2.130.10.10">
    <property type="entry name" value="YVTN repeat-like/Quinoprotein amine dehydrogenase"/>
    <property type="match status" value="1"/>
</dbReference>
<dbReference type="Proteomes" id="UP000672657">
    <property type="component" value="Unassembled WGS sequence"/>
</dbReference>
<reference evidence="9 10" key="1">
    <citation type="submission" date="2021-03" db="EMBL/GenBank/DDBJ databases">
        <authorList>
            <person name="Peeters C."/>
        </authorList>
    </citation>
    <scope>NUCLEOTIDE SEQUENCE [LARGE SCALE GENOMIC DNA]</scope>
    <source>
        <strain evidence="9 10">LMG 26411</strain>
    </source>
</reference>
<proteinExistence type="inferred from homology"/>